<accession>A0A420DFY8</accession>
<keyword evidence="2" id="KW-1185">Reference proteome</keyword>
<name>A0A420DFY8_9FLAO</name>
<proteinExistence type="predicted"/>
<protein>
    <submittedName>
        <fullName evidence="1">Uncharacterized protein</fullName>
    </submittedName>
</protein>
<comment type="caution">
    <text evidence="1">The sequence shown here is derived from an EMBL/GenBank/DDBJ whole genome shotgun (WGS) entry which is preliminary data.</text>
</comment>
<dbReference type="OrthoDB" id="1454445at2"/>
<dbReference type="RefSeq" id="WP_120202541.1">
    <property type="nucleotide sequence ID" value="NZ_RAQJ01000006.1"/>
</dbReference>
<gene>
    <name evidence="1" type="ORF">BXY80_2589</name>
</gene>
<evidence type="ECO:0000313" key="2">
    <source>
        <dbReference type="Proteomes" id="UP000284892"/>
    </source>
</evidence>
<organism evidence="1 2">
    <name type="scientific">Ichthyenterobacterium magnum</name>
    <dbReference type="NCBI Taxonomy" id="1230530"/>
    <lineage>
        <taxon>Bacteria</taxon>
        <taxon>Pseudomonadati</taxon>
        <taxon>Bacteroidota</taxon>
        <taxon>Flavobacteriia</taxon>
        <taxon>Flavobacteriales</taxon>
        <taxon>Flavobacteriaceae</taxon>
        <taxon>Ichthyenterobacterium</taxon>
    </lineage>
</organism>
<sequence>MTNYTDWYANIEGGSTLYYTHSVYNSTTYEYVYVGAGTSSYTYHHHVSGDSSYGGASNHSIENIVEEENILVVIRPDLPIIDVQDFLECFDVTQDAVLTIYVEEPNPGSGQTHQGGFVGHTFISISQGVNTSTYGYYPDETNIYPVINESSIAVLGDDGNGLEHFSASISTTITANQLEQIINHSINHTATYNLNTYNCTDFAIDAGNLGGLNLPASNGVWLGGNGSNPGTLGMYIRSATTTNNTIINTNGGTAPATNKGC</sequence>
<evidence type="ECO:0000313" key="1">
    <source>
        <dbReference type="EMBL" id="RKE90999.1"/>
    </source>
</evidence>
<dbReference type="EMBL" id="RAQJ01000006">
    <property type="protein sequence ID" value="RKE90999.1"/>
    <property type="molecule type" value="Genomic_DNA"/>
</dbReference>
<dbReference type="Proteomes" id="UP000284892">
    <property type="component" value="Unassembled WGS sequence"/>
</dbReference>
<dbReference type="AlphaFoldDB" id="A0A420DFY8"/>
<reference evidence="1 2" key="1">
    <citation type="submission" date="2018-09" db="EMBL/GenBank/DDBJ databases">
        <title>Genomic Encyclopedia of Archaeal and Bacterial Type Strains, Phase II (KMG-II): from individual species to whole genera.</title>
        <authorList>
            <person name="Goeker M."/>
        </authorList>
    </citation>
    <scope>NUCLEOTIDE SEQUENCE [LARGE SCALE GENOMIC DNA]</scope>
    <source>
        <strain evidence="1 2">DSM 26283</strain>
    </source>
</reference>